<keyword evidence="3 7" id="KW-0812">Transmembrane</keyword>
<keyword evidence="8" id="KW-0732">Signal</keyword>
<evidence type="ECO:0000259" key="9">
    <source>
        <dbReference type="PROSITE" id="PS50939"/>
    </source>
</evidence>
<keyword evidence="2" id="KW-0813">Transport</keyword>
<evidence type="ECO:0000256" key="5">
    <source>
        <dbReference type="ARBA" id="ARBA00022989"/>
    </source>
</evidence>
<feature type="domain" description="Cytochrome b561" evidence="9">
    <location>
        <begin position="195"/>
        <end position="391"/>
    </location>
</feature>
<feature type="signal peptide" evidence="8">
    <location>
        <begin position="1"/>
        <end position="20"/>
    </location>
</feature>
<dbReference type="SMART" id="SM00665">
    <property type="entry name" value="B561"/>
    <property type="match status" value="1"/>
</dbReference>
<keyword evidence="6 7" id="KW-0472">Membrane</keyword>
<sequence length="395" mass="42640">MKAFFYILAVVLLQLSKTYALSQYCQNQLFCVTGGQDHSGNIFFTVHSSAMGWAAFGVGSSMGSSTMYVGYMNSTKGITLSTRDSTGHFNPSFSNDQTAALSSFGQYPAPSWAKLVFTVKRPSAMPSGNIVSSTTYLFGMSDTPPDSVDSPSSLLQYHTLRGVIRGLDLTTVAYIPISASINNTDSAPVNETQSAGFESAPGSPVSSATPILQLPKGAISYNDILRVHGIMMVVAWTISPAIGIFIARYLKDLLGVWWFRLHVFFMFFVTGFLTVAAIMLIVLYKTPPHFTDGAHRPFGLVIGAAMVIQIVLGIVCDRMFSPNRSAVPLWDKLHWFLGRILALAAAGNIVLGILLLQDMGMPLSLGLKIGYIVVAGCIVAAFVIGEIYLGQIRKS</sequence>
<feature type="transmembrane region" description="Helical" evidence="7">
    <location>
        <begin position="296"/>
        <end position="315"/>
    </location>
</feature>
<comment type="subcellular location">
    <subcellularLocation>
        <location evidence="1">Membrane</location>
    </subcellularLocation>
</comment>
<evidence type="ECO:0000256" key="3">
    <source>
        <dbReference type="ARBA" id="ARBA00022692"/>
    </source>
</evidence>
<evidence type="ECO:0000313" key="11">
    <source>
        <dbReference type="Proteomes" id="UP001648503"/>
    </source>
</evidence>
<evidence type="ECO:0000256" key="7">
    <source>
        <dbReference type="SAM" id="Phobius"/>
    </source>
</evidence>
<keyword evidence="5 7" id="KW-1133">Transmembrane helix</keyword>
<evidence type="ECO:0000256" key="2">
    <source>
        <dbReference type="ARBA" id="ARBA00022448"/>
    </source>
</evidence>
<feature type="transmembrane region" description="Helical" evidence="7">
    <location>
        <begin position="369"/>
        <end position="389"/>
    </location>
</feature>
<evidence type="ECO:0000256" key="4">
    <source>
        <dbReference type="ARBA" id="ARBA00022982"/>
    </source>
</evidence>
<organism evidence="10 11">
    <name type="scientific">Batrachochytrium salamandrivorans</name>
    <dbReference type="NCBI Taxonomy" id="1357716"/>
    <lineage>
        <taxon>Eukaryota</taxon>
        <taxon>Fungi</taxon>
        <taxon>Fungi incertae sedis</taxon>
        <taxon>Chytridiomycota</taxon>
        <taxon>Chytridiomycota incertae sedis</taxon>
        <taxon>Chytridiomycetes</taxon>
        <taxon>Rhizophydiales</taxon>
        <taxon>Rhizophydiales incertae sedis</taxon>
        <taxon>Batrachochytrium</taxon>
    </lineage>
</organism>
<proteinExistence type="predicted"/>
<dbReference type="PANTHER" id="PTHR47797">
    <property type="entry name" value="DEHYDROGENASE, PUTATIVE (AFU_ORTHOLOGUE AFUA_8G05805)-RELATED"/>
    <property type="match status" value="1"/>
</dbReference>
<keyword evidence="4" id="KW-0249">Electron transport</keyword>
<name>A0ABQ8ES10_9FUNG</name>
<dbReference type="PANTHER" id="PTHR47797:SF3">
    <property type="entry name" value="CYTOCHROME B561 DOMAIN-CONTAINING PROTEIN"/>
    <property type="match status" value="1"/>
</dbReference>
<dbReference type="InterPro" id="IPR015920">
    <property type="entry name" value="Cellobiose_DH-like_cyt"/>
</dbReference>
<dbReference type="SUPFAM" id="SSF49344">
    <property type="entry name" value="CBD9-like"/>
    <property type="match status" value="1"/>
</dbReference>
<reference evidence="10 11" key="1">
    <citation type="submission" date="2021-02" db="EMBL/GenBank/DDBJ databases">
        <title>Variation within the Batrachochytrium salamandrivorans European outbreak.</title>
        <authorList>
            <person name="Kelly M."/>
            <person name="Pasmans F."/>
            <person name="Shea T.P."/>
            <person name="Munoz J.F."/>
            <person name="Carranza S."/>
            <person name="Cuomo C.A."/>
            <person name="Martel A."/>
        </authorList>
    </citation>
    <scope>NUCLEOTIDE SEQUENCE [LARGE SCALE GENOMIC DNA]</scope>
    <source>
        <strain evidence="10 11">AMFP18/2</strain>
    </source>
</reference>
<dbReference type="EMBL" id="JAFCIX010000580">
    <property type="protein sequence ID" value="KAH6585560.1"/>
    <property type="molecule type" value="Genomic_DNA"/>
</dbReference>
<dbReference type="CDD" id="cd08760">
    <property type="entry name" value="Cyt_b561_FRRS1_like"/>
    <property type="match status" value="1"/>
</dbReference>
<comment type="caution">
    <text evidence="10">The sequence shown here is derived from an EMBL/GenBank/DDBJ whole genome shotgun (WGS) entry which is preliminary data.</text>
</comment>
<feature type="transmembrane region" description="Helical" evidence="7">
    <location>
        <begin position="229"/>
        <end position="250"/>
    </location>
</feature>
<dbReference type="Proteomes" id="UP001648503">
    <property type="component" value="Unassembled WGS sequence"/>
</dbReference>
<dbReference type="PROSITE" id="PS50939">
    <property type="entry name" value="CYTOCHROME_B561"/>
    <property type="match status" value="1"/>
</dbReference>
<evidence type="ECO:0000256" key="8">
    <source>
        <dbReference type="SAM" id="SignalP"/>
    </source>
</evidence>
<feature type="transmembrane region" description="Helical" evidence="7">
    <location>
        <begin position="336"/>
        <end position="357"/>
    </location>
</feature>
<dbReference type="InterPro" id="IPR006593">
    <property type="entry name" value="Cyt_b561/ferric_Rdtase_TM"/>
</dbReference>
<feature type="chain" id="PRO_5045278837" description="Cytochrome b561 domain-containing protein" evidence="8">
    <location>
        <begin position="21"/>
        <end position="395"/>
    </location>
</feature>
<dbReference type="Gene3D" id="1.20.120.1770">
    <property type="match status" value="1"/>
</dbReference>
<dbReference type="Pfam" id="PF16010">
    <property type="entry name" value="CDH-cyt"/>
    <property type="match status" value="1"/>
</dbReference>
<accession>A0ABQ8ES10</accession>
<evidence type="ECO:0000313" key="10">
    <source>
        <dbReference type="EMBL" id="KAH6585560.1"/>
    </source>
</evidence>
<evidence type="ECO:0000256" key="1">
    <source>
        <dbReference type="ARBA" id="ARBA00004370"/>
    </source>
</evidence>
<protein>
    <recommendedName>
        <fullName evidence="9">Cytochrome b561 domain-containing protein</fullName>
    </recommendedName>
</protein>
<gene>
    <name evidence="10" type="ORF">BASA50_001169</name>
</gene>
<evidence type="ECO:0000256" key="6">
    <source>
        <dbReference type="ARBA" id="ARBA00023136"/>
    </source>
</evidence>
<dbReference type="Gene3D" id="2.60.40.1210">
    <property type="entry name" value="Cellobiose dehydrogenase, cytochrome domain"/>
    <property type="match status" value="1"/>
</dbReference>
<feature type="transmembrane region" description="Helical" evidence="7">
    <location>
        <begin position="262"/>
        <end position="284"/>
    </location>
</feature>
<keyword evidence="11" id="KW-1185">Reference proteome</keyword>